<protein>
    <submittedName>
        <fullName evidence="1">Uncharacterized protein</fullName>
    </submittedName>
</protein>
<dbReference type="AlphaFoldDB" id="A0A1X6ZWV4"/>
<organism evidence="1 2">
    <name type="scientific">Roseovarius albus</name>
    <dbReference type="NCBI Taxonomy" id="1247867"/>
    <lineage>
        <taxon>Bacteria</taxon>
        <taxon>Pseudomonadati</taxon>
        <taxon>Pseudomonadota</taxon>
        <taxon>Alphaproteobacteria</taxon>
        <taxon>Rhodobacterales</taxon>
        <taxon>Roseobacteraceae</taxon>
        <taxon>Roseovarius</taxon>
    </lineage>
</organism>
<evidence type="ECO:0000313" key="2">
    <source>
        <dbReference type="Proteomes" id="UP000193061"/>
    </source>
</evidence>
<name>A0A1X6ZWV4_9RHOB</name>
<keyword evidence="2" id="KW-1185">Reference proteome</keyword>
<dbReference type="Proteomes" id="UP000193061">
    <property type="component" value="Unassembled WGS sequence"/>
</dbReference>
<sequence length="50" mass="5840">MDEKPTDELKDLLFEYIEQFGFIKQAEAYFIKQYARTCTIQRDDKGSGSA</sequence>
<dbReference type="EMBL" id="FWFX01000012">
    <property type="protein sequence ID" value="SLN63812.1"/>
    <property type="molecule type" value="Genomic_DNA"/>
</dbReference>
<proteinExistence type="predicted"/>
<evidence type="ECO:0000313" key="1">
    <source>
        <dbReference type="EMBL" id="SLN63812.1"/>
    </source>
</evidence>
<accession>A0A1X6ZWV4</accession>
<reference evidence="1 2" key="1">
    <citation type="submission" date="2017-03" db="EMBL/GenBank/DDBJ databases">
        <authorList>
            <person name="Afonso C.L."/>
            <person name="Miller P.J."/>
            <person name="Scott M.A."/>
            <person name="Spackman E."/>
            <person name="Goraichik I."/>
            <person name="Dimitrov K.M."/>
            <person name="Suarez D.L."/>
            <person name="Swayne D.E."/>
        </authorList>
    </citation>
    <scope>NUCLEOTIDE SEQUENCE [LARGE SCALE GENOMIC DNA]</scope>
    <source>
        <strain evidence="1 2">CECT 7450</strain>
    </source>
</reference>
<gene>
    <name evidence="1" type="ORF">ROA7450_03351</name>
</gene>
<dbReference type="RefSeq" id="WP_159454077.1">
    <property type="nucleotide sequence ID" value="NZ_FWFX01000012.1"/>
</dbReference>